<protein>
    <submittedName>
        <fullName evidence="1">Uncharacterized protein</fullName>
    </submittedName>
</protein>
<dbReference type="Proteomes" id="UP000070444">
    <property type="component" value="Unassembled WGS sequence"/>
</dbReference>
<dbReference type="AlphaFoldDB" id="A0A137NXH7"/>
<evidence type="ECO:0000313" key="1">
    <source>
        <dbReference type="EMBL" id="KXN67486.1"/>
    </source>
</evidence>
<dbReference type="EMBL" id="KQ964634">
    <property type="protein sequence ID" value="KXN67486.1"/>
    <property type="molecule type" value="Genomic_DNA"/>
</dbReference>
<keyword evidence="2" id="KW-1185">Reference proteome</keyword>
<gene>
    <name evidence="1" type="ORF">CONCODRAFT_72945</name>
</gene>
<accession>A0A137NXH7</accession>
<evidence type="ECO:0000313" key="2">
    <source>
        <dbReference type="Proteomes" id="UP000070444"/>
    </source>
</evidence>
<organism evidence="1 2">
    <name type="scientific">Conidiobolus coronatus (strain ATCC 28846 / CBS 209.66 / NRRL 28638)</name>
    <name type="common">Delacroixia coronata</name>
    <dbReference type="NCBI Taxonomy" id="796925"/>
    <lineage>
        <taxon>Eukaryota</taxon>
        <taxon>Fungi</taxon>
        <taxon>Fungi incertae sedis</taxon>
        <taxon>Zoopagomycota</taxon>
        <taxon>Entomophthoromycotina</taxon>
        <taxon>Entomophthoromycetes</taxon>
        <taxon>Entomophthorales</taxon>
        <taxon>Ancylistaceae</taxon>
        <taxon>Conidiobolus</taxon>
    </lineage>
</organism>
<sequence>MEDGEYGCQEDVDYDGNCYEEGAVRPPRENNRARKYHSKGEKVAKKAYCHFTNSAGLDEPAIKTVGVDDEVPQCWYEMEDGEYGCNEDVDYDGNCYEEGAVRPPRANKHLRLRASEEYIADSDTCTFMNSMGMLEGTLTVGIDSNIPECWYLTDDGEYICEEDVNYDGNCNAEIYFRPPYAYYDY</sequence>
<reference evidence="1 2" key="1">
    <citation type="journal article" date="2015" name="Genome Biol. Evol.">
        <title>Phylogenomic analyses indicate that early fungi evolved digesting cell walls of algal ancestors of land plants.</title>
        <authorList>
            <person name="Chang Y."/>
            <person name="Wang S."/>
            <person name="Sekimoto S."/>
            <person name="Aerts A.L."/>
            <person name="Choi C."/>
            <person name="Clum A."/>
            <person name="LaButti K.M."/>
            <person name="Lindquist E.A."/>
            <person name="Yee Ngan C."/>
            <person name="Ohm R.A."/>
            <person name="Salamov A.A."/>
            <person name="Grigoriev I.V."/>
            <person name="Spatafora J.W."/>
            <person name="Berbee M.L."/>
        </authorList>
    </citation>
    <scope>NUCLEOTIDE SEQUENCE [LARGE SCALE GENOMIC DNA]</scope>
    <source>
        <strain evidence="1 2">NRRL 28638</strain>
    </source>
</reference>
<name>A0A137NXH7_CONC2</name>
<proteinExistence type="predicted"/>